<evidence type="ECO:0000313" key="3">
    <source>
        <dbReference type="Proteomes" id="UP001500973"/>
    </source>
</evidence>
<dbReference type="Proteomes" id="UP001500973">
    <property type="component" value="Unassembled WGS sequence"/>
</dbReference>
<organism evidence="2 3">
    <name type="scientific">Streptomyces thermospinosisporus</name>
    <dbReference type="NCBI Taxonomy" id="161482"/>
    <lineage>
        <taxon>Bacteria</taxon>
        <taxon>Bacillati</taxon>
        <taxon>Actinomycetota</taxon>
        <taxon>Actinomycetes</taxon>
        <taxon>Kitasatosporales</taxon>
        <taxon>Streptomycetaceae</taxon>
        <taxon>Streptomyces</taxon>
    </lineage>
</organism>
<feature type="signal peptide" evidence="1">
    <location>
        <begin position="1"/>
        <end position="26"/>
    </location>
</feature>
<keyword evidence="3" id="KW-1185">Reference proteome</keyword>
<sequence length="93" mass="9439">MMKSLKAAVVLAGSLIAAGAAAPAYAQDGRDLASTGLDTGLRTGVPFEMMPLSQETNVLTGEQQDASVLGTMKEAAVVVNEAKPVHGDVGLRA</sequence>
<dbReference type="RefSeq" id="WP_344008888.1">
    <property type="nucleotide sequence ID" value="NZ_BAAAIZ010000001.1"/>
</dbReference>
<proteinExistence type="predicted"/>
<name>A0ABN1YHC4_9ACTN</name>
<reference evidence="2 3" key="1">
    <citation type="journal article" date="2019" name="Int. J. Syst. Evol. Microbiol.">
        <title>The Global Catalogue of Microorganisms (GCM) 10K type strain sequencing project: providing services to taxonomists for standard genome sequencing and annotation.</title>
        <authorList>
            <consortium name="The Broad Institute Genomics Platform"/>
            <consortium name="The Broad Institute Genome Sequencing Center for Infectious Disease"/>
            <person name="Wu L."/>
            <person name="Ma J."/>
        </authorList>
    </citation>
    <scope>NUCLEOTIDE SEQUENCE [LARGE SCALE GENOMIC DNA]</scope>
    <source>
        <strain evidence="2 3">JCM 11756</strain>
    </source>
</reference>
<protein>
    <submittedName>
        <fullName evidence="2">Uncharacterized protein</fullName>
    </submittedName>
</protein>
<accession>A0ABN1YHC4</accession>
<dbReference type="EMBL" id="BAAAIZ010000001">
    <property type="protein sequence ID" value="GAA1413772.1"/>
    <property type="molecule type" value="Genomic_DNA"/>
</dbReference>
<evidence type="ECO:0000256" key="1">
    <source>
        <dbReference type="SAM" id="SignalP"/>
    </source>
</evidence>
<gene>
    <name evidence="2" type="ORF">GCM10009601_00240</name>
</gene>
<feature type="chain" id="PRO_5045196250" evidence="1">
    <location>
        <begin position="27"/>
        <end position="93"/>
    </location>
</feature>
<evidence type="ECO:0000313" key="2">
    <source>
        <dbReference type="EMBL" id="GAA1413772.1"/>
    </source>
</evidence>
<keyword evidence="1" id="KW-0732">Signal</keyword>
<comment type="caution">
    <text evidence="2">The sequence shown here is derived from an EMBL/GenBank/DDBJ whole genome shotgun (WGS) entry which is preliminary data.</text>
</comment>